<evidence type="ECO:0000256" key="5">
    <source>
        <dbReference type="ARBA" id="ARBA00022989"/>
    </source>
</evidence>
<keyword evidence="3" id="KW-0813">Transport</keyword>
<feature type="transmembrane region" description="Helical" evidence="8">
    <location>
        <begin position="375"/>
        <end position="393"/>
    </location>
</feature>
<evidence type="ECO:0000256" key="2">
    <source>
        <dbReference type="ARBA" id="ARBA00010694"/>
    </source>
</evidence>
<evidence type="ECO:0000256" key="8">
    <source>
        <dbReference type="SAM" id="Phobius"/>
    </source>
</evidence>
<dbReference type="OrthoDB" id="10035043at2759"/>
<evidence type="ECO:0000256" key="1">
    <source>
        <dbReference type="ARBA" id="ARBA00004141"/>
    </source>
</evidence>
<gene>
    <name evidence="9" type="ORF">OXX778_LOCUS20467</name>
</gene>
<comment type="subcellular location">
    <subcellularLocation>
        <location evidence="1">Membrane</location>
        <topology evidence="1">Multi-pass membrane protein</topology>
    </subcellularLocation>
</comment>
<dbReference type="PANTHER" id="PTHR10778">
    <property type="entry name" value="SOLUTE CARRIER FAMILY 35 MEMBER B"/>
    <property type="match status" value="1"/>
</dbReference>
<keyword evidence="6 8" id="KW-0472">Membrane</keyword>
<dbReference type="AlphaFoldDB" id="A0A814N165"/>
<dbReference type="GO" id="GO:0005789">
    <property type="term" value="C:endoplasmic reticulum membrane"/>
    <property type="evidence" value="ECO:0007669"/>
    <property type="project" value="TreeGrafter"/>
</dbReference>
<feature type="transmembrane region" description="Helical" evidence="8">
    <location>
        <begin position="83"/>
        <end position="103"/>
    </location>
</feature>
<dbReference type="InterPro" id="IPR013657">
    <property type="entry name" value="SCL35B1-4/HUT1"/>
</dbReference>
<evidence type="ECO:0000313" key="10">
    <source>
        <dbReference type="Proteomes" id="UP000663879"/>
    </source>
</evidence>
<keyword evidence="5 8" id="KW-1133">Transmembrane helix</keyword>
<feature type="transmembrane region" description="Helical" evidence="8">
    <location>
        <begin position="13"/>
        <end position="35"/>
    </location>
</feature>
<comment type="similarity">
    <text evidence="2">Belongs to the nucleotide-sugar transporter family. SLC35B subfamily.</text>
</comment>
<evidence type="ECO:0000256" key="4">
    <source>
        <dbReference type="ARBA" id="ARBA00022692"/>
    </source>
</evidence>
<dbReference type="Pfam" id="PF08449">
    <property type="entry name" value="UAA"/>
    <property type="match status" value="1"/>
</dbReference>
<name>A0A814N165_9BILA</name>
<dbReference type="EMBL" id="CAJNOC010006836">
    <property type="protein sequence ID" value="CAF1086848.1"/>
    <property type="molecule type" value="Genomic_DNA"/>
</dbReference>
<evidence type="ECO:0000256" key="6">
    <source>
        <dbReference type="ARBA" id="ARBA00023136"/>
    </source>
</evidence>
<evidence type="ECO:0000256" key="3">
    <source>
        <dbReference type="ARBA" id="ARBA00022448"/>
    </source>
</evidence>
<feature type="transmembrane region" description="Helical" evidence="8">
    <location>
        <begin position="224"/>
        <end position="243"/>
    </location>
</feature>
<dbReference type="SUPFAM" id="SSF103481">
    <property type="entry name" value="Multidrug resistance efflux transporter EmrE"/>
    <property type="match status" value="2"/>
</dbReference>
<sequence length="424" mass="48858">MNFFNLKTQFHDLFYSFFKNTFDYFKLSILIYLIYKLFDKYKNKIEENSFIYKCLKVYCYGRQKIETSLIFLSEQVPSGKIRILKFSICFIGLQLSFLSWGLMQERIVKFSYIGSNGVKNQFKNSQFLVLSNRIAGLFLSFIIMIFFRLKPKKSVEKIVSVDNWPPIYASSYSSLTNVLSSWFQYESLKYVSFSTQLLSKSCKSIFVMLLGTIISGTRYKLNEYMSVLMIGVGVFMFSDIGNLTNAKTSISTTLPGFTCLLGYLITDSFTSTWQDDLIKKNKVSSLVMMFLTNFFSVLYTFSSLYSQNEFLESINFMLENSEFCGHLIMLSLSSAIGQLFIFYTIQEFGALVFSLIMTTRQALSILLSALVYRHYLSLTAALGICLIFAALFLQQILKFFAKKNGYAPVKNIEIISDDNNNQEK</sequence>
<dbReference type="GO" id="GO:0000139">
    <property type="term" value="C:Golgi membrane"/>
    <property type="evidence" value="ECO:0007669"/>
    <property type="project" value="TreeGrafter"/>
</dbReference>
<accession>A0A814N165</accession>
<dbReference type="PANTHER" id="PTHR10778:SF13">
    <property type="entry name" value="ADENOSINE 3'-PHOSPHO 5'-PHOSPHOSULFATE TRANSPORTER 1"/>
    <property type="match status" value="1"/>
</dbReference>
<feature type="transmembrane region" description="Helical" evidence="8">
    <location>
        <begin position="127"/>
        <end position="147"/>
    </location>
</feature>
<dbReference type="InterPro" id="IPR037185">
    <property type="entry name" value="EmrE-like"/>
</dbReference>
<organism evidence="9 10">
    <name type="scientific">Brachionus calyciflorus</name>
    <dbReference type="NCBI Taxonomy" id="104777"/>
    <lineage>
        <taxon>Eukaryota</taxon>
        <taxon>Metazoa</taxon>
        <taxon>Spiralia</taxon>
        <taxon>Gnathifera</taxon>
        <taxon>Rotifera</taxon>
        <taxon>Eurotatoria</taxon>
        <taxon>Monogononta</taxon>
        <taxon>Pseudotrocha</taxon>
        <taxon>Ploima</taxon>
        <taxon>Brachionidae</taxon>
        <taxon>Brachionus</taxon>
    </lineage>
</organism>
<evidence type="ECO:0000313" key="9">
    <source>
        <dbReference type="EMBL" id="CAF1086848.1"/>
    </source>
</evidence>
<dbReference type="Proteomes" id="UP000663879">
    <property type="component" value="Unassembled WGS sequence"/>
</dbReference>
<reference evidence="9" key="1">
    <citation type="submission" date="2021-02" db="EMBL/GenBank/DDBJ databases">
        <authorList>
            <person name="Nowell W R."/>
        </authorList>
    </citation>
    <scope>NUCLEOTIDE SEQUENCE</scope>
    <source>
        <strain evidence="9">Ploen Becks lab</strain>
    </source>
</reference>
<evidence type="ECO:0000256" key="7">
    <source>
        <dbReference type="ARBA" id="ARBA00039668"/>
    </source>
</evidence>
<feature type="transmembrane region" description="Helical" evidence="8">
    <location>
        <begin position="249"/>
        <end position="266"/>
    </location>
</feature>
<keyword evidence="10" id="KW-1185">Reference proteome</keyword>
<keyword evidence="4 8" id="KW-0812">Transmembrane</keyword>
<proteinExistence type="inferred from homology"/>
<comment type="caution">
    <text evidence="9">The sequence shown here is derived from an EMBL/GenBank/DDBJ whole genome shotgun (WGS) entry which is preliminary data.</text>
</comment>
<dbReference type="GO" id="GO:0046964">
    <property type="term" value="F:3'-phosphoadenosine 5'-phosphosulfate transmembrane transporter activity"/>
    <property type="evidence" value="ECO:0007669"/>
    <property type="project" value="TreeGrafter"/>
</dbReference>
<feature type="transmembrane region" description="Helical" evidence="8">
    <location>
        <begin position="286"/>
        <end position="305"/>
    </location>
</feature>
<protein>
    <recommendedName>
        <fullName evidence="7">Adenosine 3'-phospho 5'-phosphosulfate transporter 1</fullName>
    </recommendedName>
</protein>